<keyword evidence="1" id="KW-0479">Metal-binding</keyword>
<feature type="compositionally biased region" description="Basic and acidic residues" evidence="6">
    <location>
        <begin position="411"/>
        <end position="422"/>
    </location>
</feature>
<protein>
    <recommendedName>
        <fullName evidence="7">ZZ-type domain-containing protein</fullName>
    </recommendedName>
</protein>
<dbReference type="SUPFAM" id="SSF57850">
    <property type="entry name" value="RING/U-box"/>
    <property type="match status" value="1"/>
</dbReference>
<feature type="region of interest" description="Disordered" evidence="6">
    <location>
        <begin position="377"/>
        <end position="422"/>
    </location>
</feature>
<dbReference type="InterPro" id="IPR000433">
    <property type="entry name" value="Znf_ZZ"/>
</dbReference>
<evidence type="ECO:0000313" key="8">
    <source>
        <dbReference type="EMBL" id="CAH2050159.1"/>
    </source>
</evidence>
<dbReference type="InterPro" id="IPR009060">
    <property type="entry name" value="UBA-like_sf"/>
</dbReference>
<dbReference type="Pfam" id="PF00569">
    <property type="entry name" value="ZZ"/>
    <property type="match status" value="1"/>
</dbReference>
<feature type="compositionally biased region" description="Basic and acidic residues" evidence="6">
    <location>
        <begin position="237"/>
        <end position="250"/>
    </location>
</feature>
<reference evidence="8" key="1">
    <citation type="submission" date="2022-03" db="EMBL/GenBank/DDBJ databases">
        <authorList>
            <person name="Martin H S."/>
        </authorList>
    </citation>
    <scope>NUCLEOTIDE SEQUENCE</scope>
</reference>
<dbReference type="InterPro" id="IPR033741">
    <property type="entry name" value="SQSTM_UBA"/>
</dbReference>
<evidence type="ECO:0000256" key="2">
    <source>
        <dbReference type="ARBA" id="ARBA00022771"/>
    </source>
</evidence>
<feature type="non-terminal residue" evidence="8">
    <location>
        <position position="579"/>
    </location>
</feature>
<dbReference type="Gene3D" id="1.10.8.10">
    <property type="entry name" value="DNA helicase RuvA subunit, C-terminal domain"/>
    <property type="match status" value="1"/>
</dbReference>
<dbReference type="EMBL" id="OW152814">
    <property type="protein sequence ID" value="CAH2050159.1"/>
    <property type="molecule type" value="Genomic_DNA"/>
</dbReference>
<feature type="compositionally biased region" description="Basic and acidic residues" evidence="6">
    <location>
        <begin position="298"/>
        <end position="307"/>
    </location>
</feature>
<keyword evidence="9" id="KW-1185">Reference proteome</keyword>
<dbReference type="Proteomes" id="UP000837857">
    <property type="component" value="Chromosome 2"/>
</dbReference>
<evidence type="ECO:0000259" key="7">
    <source>
        <dbReference type="PROSITE" id="PS50135"/>
    </source>
</evidence>
<dbReference type="Gene3D" id="3.30.60.90">
    <property type="match status" value="1"/>
</dbReference>
<keyword evidence="2 5" id="KW-0863">Zinc-finger</keyword>
<dbReference type="PROSITE" id="PS01357">
    <property type="entry name" value="ZF_ZZ_1"/>
    <property type="match status" value="1"/>
</dbReference>
<accession>A0ABN8IFC4</accession>
<dbReference type="SMART" id="SM00165">
    <property type="entry name" value="UBA"/>
    <property type="match status" value="1"/>
</dbReference>
<dbReference type="InterPro" id="IPR015940">
    <property type="entry name" value="UBA"/>
</dbReference>
<keyword evidence="3" id="KW-0862">Zinc</keyword>
<feature type="region of interest" description="Disordered" evidence="6">
    <location>
        <begin position="293"/>
        <end position="344"/>
    </location>
</feature>
<feature type="compositionally biased region" description="Polar residues" evidence="6">
    <location>
        <begin position="309"/>
        <end position="322"/>
    </location>
</feature>
<gene>
    <name evidence="8" type="ORF">IPOD504_LOCUS7276</name>
</gene>
<dbReference type="SMART" id="SM00291">
    <property type="entry name" value="ZnF_ZZ"/>
    <property type="match status" value="1"/>
</dbReference>
<dbReference type="PANTHER" id="PTHR15090">
    <property type="entry name" value="SEQUESTOSOME 1-RELATED"/>
    <property type="match status" value="1"/>
</dbReference>
<evidence type="ECO:0000256" key="1">
    <source>
        <dbReference type="ARBA" id="ARBA00022723"/>
    </source>
</evidence>
<dbReference type="InterPro" id="IPR043145">
    <property type="entry name" value="Znf_ZZ_sf"/>
</dbReference>
<evidence type="ECO:0000256" key="3">
    <source>
        <dbReference type="ARBA" id="ARBA00022833"/>
    </source>
</evidence>
<dbReference type="PANTHER" id="PTHR15090:SF0">
    <property type="entry name" value="SEQUESTOSOME-1"/>
    <property type="match status" value="1"/>
</dbReference>
<name>A0ABN8IFC4_9NEOP</name>
<feature type="compositionally biased region" description="Polar residues" evidence="6">
    <location>
        <begin position="488"/>
        <end position="499"/>
    </location>
</feature>
<feature type="region of interest" description="Disordered" evidence="6">
    <location>
        <begin position="484"/>
        <end position="508"/>
    </location>
</feature>
<evidence type="ECO:0000256" key="6">
    <source>
        <dbReference type="SAM" id="MobiDB-lite"/>
    </source>
</evidence>
<feature type="compositionally biased region" description="Basic and acidic residues" evidence="6">
    <location>
        <begin position="259"/>
        <end position="268"/>
    </location>
</feature>
<dbReference type="Gene3D" id="3.10.20.90">
    <property type="entry name" value="Phosphatidylinositol 3-kinase Catalytic Subunit, Chain A, domain 1"/>
    <property type="match status" value="1"/>
</dbReference>
<dbReference type="CDD" id="cd14320">
    <property type="entry name" value="UBA_SQSTM"/>
    <property type="match status" value="1"/>
</dbReference>
<feature type="compositionally biased region" description="Polar residues" evidence="6">
    <location>
        <begin position="330"/>
        <end position="344"/>
    </location>
</feature>
<evidence type="ECO:0000313" key="9">
    <source>
        <dbReference type="Proteomes" id="UP000837857"/>
    </source>
</evidence>
<dbReference type="SUPFAM" id="SSF54277">
    <property type="entry name" value="CAD &amp; PB1 domains"/>
    <property type="match status" value="1"/>
</dbReference>
<dbReference type="CDD" id="cd02340">
    <property type="entry name" value="ZZ_NBR1_like"/>
    <property type="match status" value="1"/>
</dbReference>
<organism evidence="8 9">
    <name type="scientific">Iphiclides podalirius</name>
    <name type="common">scarce swallowtail</name>
    <dbReference type="NCBI Taxonomy" id="110791"/>
    <lineage>
        <taxon>Eukaryota</taxon>
        <taxon>Metazoa</taxon>
        <taxon>Ecdysozoa</taxon>
        <taxon>Arthropoda</taxon>
        <taxon>Hexapoda</taxon>
        <taxon>Insecta</taxon>
        <taxon>Pterygota</taxon>
        <taxon>Neoptera</taxon>
        <taxon>Endopterygota</taxon>
        <taxon>Lepidoptera</taxon>
        <taxon>Glossata</taxon>
        <taxon>Ditrysia</taxon>
        <taxon>Papilionoidea</taxon>
        <taxon>Papilionidae</taxon>
        <taxon>Papilioninae</taxon>
        <taxon>Iphiclides</taxon>
    </lineage>
</organism>
<dbReference type="InterPro" id="IPR052260">
    <property type="entry name" value="Autophagy_Rcpt_SigReg"/>
</dbReference>
<feature type="compositionally biased region" description="Polar residues" evidence="6">
    <location>
        <begin position="398"/>
        <end position="410"/>
    </location>
</feature>
<evidence type="ECO:0000256" key="4">
    <source>
        <dbReference type="ARBA" id="ARBA00023242"/>
    </source>
</evidence>
<dbReference type="SUPFAM" id="SSF46934">
    <property type="entry name" value="UBA-like"/>
    <property type="match status" value="1"/>
</dbReference>
<feature type="domain" description="ZZ-type" evidence="7">
    <location>
        <begin position="161"/>
        <end position="211"/>
    </location>
</feature>
<proteinExistence type="predicted"/>
<feature type="region of interest" description="Disordered" evidence="6">
    <location>
        <begin position="237"/>
        <end position="272"/>
    </location>
</feature>
<dbReference type="PROSITE" id="PS50135">
    <property type="entry name" value="ZF_ZZ_2"/>
    <property type="match status" value="1"/>
</dbReference>
<sequence>MDSDRIGPCSPKSLIFVKLFKEDVVHIIICLPFKVESIQIIAMEDKVPFKVYTYWKDQSKPEVRRFGIEKSVVTSFCYLDAKLQDVYPGLKNKHYIVFWKDEEDDEVIISSDDEMMTALSAMNDNLMKIFVNCKNERPKEIECNVVITATNDSTVDNNLPHCGVICDICDAPVVGFRYKCTSCADYDLCSKCEAAGHHAEHIMVRVPIPNMPRTTIRAAIRRSRHIMKSVATAMAETECHYKRPKGEKIAEKKRHHAHHGEGSRGDQHRRPRPSWLETFATYMNEFANLAGDVGTEAGRNRDSEPRNVKNGSQEQSKESGNAQAAPKQPEPSSSGAENIQCPFPSSANQESVQKLVKMVYGVDISQLLSQVPFSHVGNEENKQESNQQPESDEGSVKSEVSSTVRDGNNSTKKDISPERLNDDWTMINNEKDIMDTDVKPSAPNDQAVGFNLPEEFQERVTINDGQSLYPPLHTASAVLNPKEPEKQIAQQEQQTNTNGKGPMSEPVKQKISPTATQFQPQPPQPTPCYHSEPHIDAAITQMMAMGFTNDGGWLTRLLENADGNIAAVIELLTPISPKK</sequence>
<keyword evidence="4" id="KW-0539">Nucleus</keyword>
<dbReference type="Pfam" id="PF16577">
    <property type="entry name" value="UBA_5"/>
    <property type="match status" value="1"/>
</dbReference>
<evidence type="ECO:0000256" key="5">
    <source>
        <dbReference type="PROSITE-ProRule" id="PRU00228"/>
    </source>
</evidence>